<keyword evidence="2" id="KW-1185">Reference proteome</keyword>
<reference evidence="1" key="1">
    <citation type="submission" date="2022-02" db="EMBL/GenBank/DDBJ databases">
        <title>Plant Genome Project.</title>
        <authorList>
            <person name="Zhang R.-G."/>
        </authorList>
    </citation>
    <scope>NUCLEOTIDE SEQUENCE</scope>
    <source>
        <strain evidence="1">AT1</strain>
    </source>
</reference>
<dbReference type="EMBL" id="CM046398">
    <property type="protein sequence ID" value="KAI8529870.1"/>
    <property type="molecule type" value="Genomic_DNA"/>
</dbReference>
<proteinExistence type="predicted"/>
<evidence type="ECO:0000313" key="1">
    <source>
        <dbReference type="EMBL" id="KAI8529870.1"/>
    </source>
</evidence>
<gene>
    <name evidence="1" type="ORF">RHMOL_Rhmol11G0008000</name>
</gene>
<name>A0ACC0LMF0_RHOML</name>
<protein>
    <submittedName>
        <fullName evidence="1">Uncharacterized protein</fullName>
    </submittedName>
</protein>
<dbReference type="Proteomes" id="UP001062846">
    <property type="component" value="Chromosome 11"/>
</dbReference>
<sequence>MYRDRGGGGSRPEMGQVDRKRINDALDKHLERSSPSTSRALNGKEKDRFSAQSTLSGGKPPPDLAETKGSDGSFKSLSMCFF</sequence>
<accession>A0ACC0LMF0</accession>
<evidence type="ECO:0000313" key="2">
    <source>
        <dbReference type="Proteomes" id="UP001062846"/>
    </source>
</evidence>
<organism evidence="1 2">
    <name type="scientific">Rhododendron molle</name>
    <name type="common">Chinese azalea</name>
    <name type="synonym">Azalea mollis</name>
    <dbReference type="NCBI Taxonomy" id="49168"/>
    <lineage>
        <taxon>Eukaryota</taxon>
        <taxon>Viridiplantae</taxon>
        <taxon>Streptophyta</taxon>
        <taxon>Embryophyta</taxon>
        <taxon>Tracheophyta</taxon>
        <taxon>Spermatophyta</taxon>
        <taxon>Magnoliopsida</taxon>
        <taxon>eudicotyledons</taxon>
        <taxon>Gunneridae</taxon>
        <taxon>Pentapetalae</taxon>
        <taxon>asterids</taxon>
        <taxon>Ericales</taxon>
        <taxon>Ericaceae</taxon>
        <taxon>Ericoideae</taxon>
        <taxon>Rhodoreae</taxon>
        <taxon>Rhododendron</taxon>
    </lineage>
</organism>
<comment type="caution">
    <text evidence="1">The sequence shown here is derived from an EMBL/GenBank/DDBJ whole genome shotgun (WGS) entry which is preliminary data.</text>
</comment>